<proteinExistence type="predicted"/>
<gene>
    <name evidence="1" type="ORF">XENORESO_020696</name>
</gene>
<dbReference type="Proteomes" id="UP001444071">
    <property type="component" value="Unassembled WGS sequence"/>
</dbReference>
<protein>
    <submittedName>
        <fullName evidence="1">Uncharacterized protein</fullName>
    </submittedName>
</protein>
<accession>A0ABV0WBD9</accession>
<keyword evidence="2" id="KW-1185">Reference proteome</keyword>
<comment type="caution">
    <text evidence="1">The sequence shown here is derived from an EMBL/GenBank/DDBJ whole genome shotgun (WGS) entry which is preliminary data.</text>
</comment>
<sequence>MFCEKKGKKQSCNVVYRRSILWFLYQFSGHNVAQEVNLEKSTDRQRSDAVSSSSVREHQGVFCRGSTAETSLQHAGLFMAARTLLSDSVRLLKMLILQTIYKNHGTGSFLGVCHFQ</sequence>
<dbReference type="EMBL" id="JAHRIM010040863">
    <property type="protein sequence ID" value="MEQ2266883.1"/>
    <property type="molecule type" value="Genomic_DNA"/>
</dbReference>
<reference evidence="1 2" key="1">
    <citation type="submission" date="2021-06" db="EMBL/GenBank/DDBJ databases">
        <authorList>
            <person name="Palmer J.M."/>
        </authorList>
    </citation>
    <scope>NUCLEOTIDE SEQUENCE [LARGE SCALE GENOMIC DNA]</scope>
    <source>
        <strain evidence="1 2">XR_2019</strain>
        <tissue evidence="1">Muscle</tissue>
    </source>
</reference>
<evidence type="ECO:0000313" key="2">
    <source>
        <dbReference type="Proteomes" id="UP001444071"/>
    </source>
</evidence>
<organism evidence="1 2">
    <name type="scientific">Xenotaenia resolanae</name>
    <dbReference type="NCBI Taxonomy" id="208358"/>
    <lineage>
        <taxon>Eukaryota</taxon>
        <taxon>Metazoa</taxon>
        <taxon>Chordata</taxon>
        <taxon>Craniata</taxon>
        <taxon>Vertebrata</taxon>
        <taxon>Euteleostomi</taxon>
        <taxon>Actinopterygii</taxon>
        <taxon>Neopterygii</taxon>
        <taxon>Teleostei</taxon>
        <taxon>Neoteleostei</taxon>
        <taxon>Acanthomorphata</taxon>
        <taxon>Ovalentaria</taxon>
        <taxon>Atherinomorphae</taxon>
        <taxon>Cyprinodontiformes</taxon>
        <taxon>Goodeidae</taxon>
        <taxon>Xenotaenia</taxon>
    </lineage>
</organism>
<evidence type="ECO:0000313" key="1">
    <source>
        <dbReference type="EMBL" id="MEQ2266883.1"/>
    </source>
</evidence>
<name>A0ABV0WBD9_9TELE</name>